<reference evidence="3" key="1">
    <citation type="submission" date="2025-08" db="UniProtKB">
        <authorList>
            <consortium name="RefSeq"/>
        </authorList>
    </citation>
    <scope>IDENTIFICATION</scope>
    <source>
        <strain evidence="3">J_2021</strain>
        <tissue evidence="3">Erythrocytes</tissue>
    </source>
</reference>
<dbReference type="OrthoDB" id="10069524at2759"/>
<dbReference type="Proteomes" id="UP000186698">
    <property type="component" value="Chromosome 2L"/>
</dbReference>
<gene>
    <name evidence="3" type="primary">LOC121399704</name>
</gene>
<dbReference type="RefSeq" id="XP_041437176.1">
    <property type="nucleotide sequence ID" value="XM_041581242.1"/>
</dbReference>
<dbReference type="KEGG" id="xla:121399704"/>
<dbReference type="AlphaFoldDB" id="A0A8J1M780"/>
<sequence length="120" mass="13930">MGEEPGVRVGAGCYLQEQLLEAQKKEHVLQNQLSQLTEENQKLLGQLAEHKSQEDCAVREERDLMLQLKKVVDMQRDQIRTLTHETRQKNKDTEVVRDNSYVLHASMTGIETFTFLLFMI</sequence>
<accession>A0A8J1M780</accession>
<evidence type="ECO:0000313" key="3">
    <source>
        <dbReference type="RefSeq" id="XP_041437176.1"/>
    </source>
</evidence>
<dbReference type="CTD" id="121399704"/>
<organism evidence="2 3">
    <name type="scientific">Xenopus laevis</name>
    <name type="common">African clawed frog</name>
    <dbReference type="NCBI Taxonomy" id="8355"/>
    <lineage>
        <taxon>Eukaryota</taxon>
        <taxon>Metazoa</taxon>
        <taxon>Chordata</taxon>
        <taxon>Craniata</taxon>
        <taxon>Vertebrata</taxon>
        <taxon>Euteleostomi</taxon>
        <taxon>Amphibia</taxon>
        <taxon>Batrachia</taxon>
        <taxon>Anura</taxon>
        <taxon>Pipoidea</taxon>
        <taxon>Pipidae</taxon>
        <taxon>Xenopodinae</taxon>
        <taxon>Xenopus</taxon>
        <taxon>Xenopus</taxon>
    </lineage>
</organism>
<evidence type="ECO:0000313" key="2">
    <source>
        <dbReference type="Proteomes" id="UP000186698"/>
    </source>
</evidence>
<keyword evidence="1" id="KW-0175">Coiled coil</keyword>
<proteinExistence type="predicted"/>
<evidence type="ECO:0000256" key="1">
    <source>
        <dbReference type="SAM" id="Coils"/>
    </source>
</evidence>
<dbReference type="GeneID" id="121399704"/>
<keyword evidence="2" id="KW-1185">Reference proteome</keyword>
<feature type="coiled-coil region" evidence="1">
    <location>
        <begin position="19"/>
        <end position="53"/>
    </location>
</feature>
<name>A0A8J1M780_XENLA</name>
<protein>
    <submittedName>
        <fullName evidence="3">RILP-like protein 1</fullName>
    </submittedName>
</protein>